<accession>C4J0G3</accession>
<dbReference type="AlphaFoldDB" id="C4J0G3"/>
<evidence type="ECO:0000313" key="2">
    <source>
        <dbReference type="EMBL" id="ACR34663.1"/>
    </source>
</evidence>
<reference evidence="2" key="1">
    <citation type="journal article" date="2009" name="PLoS Genet.">
        <title>Sequencing, mapping, and analysis of 27,455 maize full-length cDNAs.</title>
        <authorList>
            <person name="Soderlund C."/>
            <person name="Descour A."/>
            <person name="Kudrna D."/>
            <person name="Bomhoff M."/>
            <person name="Boyd L."/>
            <person name="Currie J."/>
            <person name="Angelova A."/>
            <person name="Collura K."/>
            <person name="Wissotski M."/>
            <person name="Ashley E."/>
            <person name="Morrow D."/>
            <person name="Fernandes J."/>
            <person name="Walbot V."/>
            <person name="Yu Y."/>
        </authorList>
    </citation>
    <scope>NUCLEOTIDE SEQUENCE</scope>
    <source>
        <strain evidence="2">B73</strain>
    </source>
</reference>
<feature type="region of interest" description="Disordered" evidence="1">
    <location>
        <begin position="69"/>
        <end position="99"/>
    </location>
</feature>
<name>C4J0G3_MAIZE</name>
<protein>
    <submittedName>
        <fullName evidence="2">Uncharacterized protein</fullName>
    </submittedName>
</protein>
<dbReference type="EMBL" id="BT084310">
    <property type="protein sequence ID" value="ACR34663.1"/>
    <property type="molecule type" value="mRNA"/>
</dbReference>
<feature type="compositionally biased region" description="Basic and acidic residues" evidence="1">
    <location>
        <begin position="86"/>
        <end position="99"/>
    </location>
</feature>
<reference evidence="2" key="2">
    <citation type="submission" date="2012-06" db="EMBL/GenBank/DDBJ databases">
        <authorList>
            <person name="Yu Y."/>
            <person name="Currie J."/>
            <person name="Lomeli R."/>
            <person name="Angelova A."/>
            <person name="Collura K."/>
            <person name="Wissotski M."/>
            <person name="Campos D."/>
            <person name="Kudrna D."/>
            <person name="Golser W."/>
            <person name="Ashely E."/>
            <person name="Descour A."/>
            <person name="Fernandes J."/>
            <person name="Soderlund C."/>
            <person name="Walbot V."/>
        </authorList>
    </citation>
    <scope>NUCLEOTIDE SEQUENCE</scope>
    <source>
        <strain evidence="2">B73</strain>
    </source>
</reference>
<sequence>MHSSLSLHRTWKQAPQPTAPLYSSGLAAASRPPLKDAAKEPYPARPGVEGERGGLVIGGLGPAHAAIAAVSRRRGGGEDKEQEDEGQARRVSVDVHEALPPLHEKIAHRAHRGVRGRRCRRWLSRRRRGKRGVSGVVLHRQIVAGSSGHGRRRLQRHGQQ</sequence>
<proteinExistence type="evidence at transcript level"/>
<organism evidence="2">
    <name type="scientific">Zea mays</name>
    <name type="common">Maize</name>
    <dbReference type="NCBI Taxonomy" id="4577"/>
    <lineage>
        <taxon>Eukaryota</taxon>
        <taxon>Viridiplantae</taxon>
        <taxon>Streptophyta</taxon>
        <taxon>Embryophyta</taxon>
        <taxon>Tracheophyta</taxon>
        <taxon>Spermatophyta</taxon>
        <taxon>Magnoliopsida</taxon>
        <taxon>Liliopsida</taxon>
        <taxon>Poales</taxon>
        <taxon>Poaceae</taxon>
        <taxon>PACMAD clade</taxon>
        <taxon>Panicoideae</taxon>
        <taxon>Andropogonodae</taxon>
        <taxon>Andropogoneae</taxon>
        <taxon>Tripsacinae</taxon>
        <taxon>Zea</taxon>
    </lineage>
</organism>
<evidence type="ECO:0000256" key="1">
    <source>
        <dbReference type="SAM" id="MobiDB-lite"/>
    </source>
</evidence>
<feature type="region of interest" description="Disordered" evidence="1">
    <location>
        <begin position="1"/>
        <end position="50"/>
    </location>
</feature>